<keyword evidence="2" id="KW-1185">Reference proteome</keyword>
<organism evidence="1 2">
    <name type="scientific">Botrytis elliptica</name>
    <dbReference type="NCBI Taxonomy" id="278938"/>
    <lineage>
        <taxon>Eukaryota</taxon>
        <taxon>Fungi</taxon>
        <taxon>Dikarya</taxon>
        <taxon>Ascomycota</taxon>
        <taxon>Pezizomycotina</taxon>
        <taxon>Leotiomycetes</taxon>
        <taxon>Helotiales</taxon>
        <taxon>Sclerotiniaceae</taxon>
        <taxon>Botrytis</taxon>
    </lineage>
</organism>
<protein>
    <submittedName>
        <fullName evidence="1">Uncharacterized protein</fullName>
    </submittedName>
</protein>
<dbReference type="AlphaFoldDB" id="A0A4Z1JJ15"/>
<accession>A0A4Z1JJ15</accession>
<evidence type="ECO:0000313" key="1">
    <source>
        <dbReference type="EMBL" id="TGO73719.1"/>
    </source>
</evidence>
<gene>
    <name evidence="1" type="ORF">BELL_0337g00050</name>
</gene>
<dbReference type="EMBL" id="PQXM01000335">
    <property type="protein sequence ID" value="TGO73719.1"/>
    <property type="molecule type" value="Genomic_DNA"/>
</dbReference>
<evidence type="ECO:0000313" key="2">
    <source>
        <dbReference type="Proteomes" id="UP000297229"/>
    </source>
</evidence>
<dbReference type="Proteomes" id="UP000297229">
    <property type="component" value="Unassembled WGS sequence"/>
</dbReference>
<name>A0A4Z1JJ15_9HELO</name>
<reference evidence="1 2" key="1">
    <citation type="submission" date="2017-12" db="EMBL/GenBank/DDBJ databases">
        <title>Comparative genomics of Botrytis spp.</title>
        <authorList>
            <person name="Valero-Jimenez C.A."/>
            <person name="Tapia P."/>
            <person name="Veloso J."/>
            <person name="Silva-Moreno E."/>
            <person name="Staats M."/>
            <person name="Valdes J.H."/>
            <person name="Van Kan J.A.L."/>
        </authorList>
    </citation>
    <scope>NUCLEOTIDE SEQUENCE [LARGE SCALE GENOMIC DNA]</scope>
    <source>
        <strain evidence="1 2">Be9601</strain>
    </source>
</reference>
<comment type="caution">
    <text evidence="1">The sequence shown here is derived from an EMBL/GenBank/DDBJ whole genome shotgun (WGS) entry which is preliminary data.</text>
</comment>
<sequence>MVSLNGLGINLSFLPHQAKDPPRDEGSGALHFYASNALVSNTEEEFRCPKELPATTPATVLIASSTIRASSMWVASTPCISILA</sequence>
<proteinExistence type="predicted"/>